<dbReference type="InterPro" id="IPR035965">
    <property type="entry name" value="PAS-like_dom_sf"/>
</dbReference>
<dbReference type="PROSITE" id="PS50112">
    <property type="entry name" value="PAS"/>
    <property type="match status" value="1"/>
</dbReference>
<evidence type="ECO:0000256" key="3">
    <source>
        <dbReference type="ARBA" id="ARBA00023012"/>
    </source>
</evidence>
<sequence>MFKHLSSLSHHAAWRRQLELLLDSTGEGIYGIDLKGRCVFINKAGASMLGYTPDEVLGRNMHYLMHHSYANRDLMPVCDCQIFKAFQQNEGCRVDSEVLWRRDGTSFPAEYASYPIFEGSAVVGAVVTFNDISARIEAQNLRAAVQVELERRVLERTAELQQAHDRLRRLSAHMNTTRERERARIAREMHDDLGAKLTAFDLELKALAYRVNEVPELALRIGAMVKLSEGAMDSLRRILSDLRPGLLDHLGLWPAIEHLLGEFMARTRIQTILDVQPDLEMVRLGRDAEIAVYRIVQEALTNVHKHARASRVEVSVQCEDHALVIRVQDDGQGLPVQGVSQGFGLMGIEERAWDLGAKCSIGPALGGGTSIAITMPNVMVRHGSSAGGQS</sequence>
<dbReference type="EMBL" id="JANIGO010000001">
    <property type="protein sequence ID" value="MCQ8895073.1"/>
    <property type="molecule type" value="Genomic_DNA"/>
</dbReference>
<dbReference type="CDD" id="cd16917">
    <property type="entry name" value="HATPase_UhpB-NarQ-NarX-like"/>
    <property type="match status" value="1"/>
</dbReference>
<dbReference type="CDD" id="cd00130">
    <property type="entry name" value="PAS"/>
    <property type="match status" value="1"/>
</dbReference>
<evidence type="ECO:0000313" key="7">
    <source>
        <dbReference type="Proteomes" id="UP001204142"/>
    </source>
</evidence>
<accession>A0ABT1WDX4</accession>
<feature type="domain" description="Histidine kinase" evidence="4">
    <location>
        <begin position="188"/>
        <end position="379"/>
    </location>
</feature>
<dbReference type="GO" id="GO:0016301">
    <property type="term" value="F:kinase activity"/>
    <property type="evidence" value="ECO:0007669"/>
    <property type="project" value="UniProtKB-KW"/>
</dbReference>
<evidence type="ECO:0000256" key="1">
    <source>
        <dbReference type="ARBA" id="ARBA00022679"/>
    </source>
</evidence>
<dbReference type="Gene3D" id="1.20.5.1930">
    <property type="match status" value="1"/>
</dbReference>
<organism evidence="6 7">
    <name type="scientific">Limnobacter humi</name>
    <dbReference type="NCBI Taxonomy" id="1778671"/>
    <lineage>
        <taxon>Bacteria</taxon>
        <taxon>Pseudomonadati</taxon>
        <taxon>Pseudomonadota</taxon>
        <taxon>Betaproteobacteria</taxon>
        <taxon>Burkholderiales</taxon>
        <taxon>Burkholderiaceae</taxon>
        <taxon>Limnobacter</taxon>
    </lineage>
</organism>
<dbReference type="PANTHER" id="PTHR24421:SF59">
    <property type="entry name" value="OXYGEN SENSOR HISTIDINE KINASE NREB"/>
    <property type="match status" value="1"/>
</dbReference>
<dbReference type="Pfam" id="PF00989">
    <property type="entry name" value="PAS"/>
    <property type="match status" value="1"/>
</dbReference>
<dbReference type="SUPFAM" id="SSF55785">
    <property type="entry name" value="PYP-like sensor domain (PAS domain)"/>
    <property type="match status" value="1"/>
</dbReference>
<dbReference type="InterPro" id="IPR050482">
    <property type="entry name" value="Sensor_HK_TwoCompSys"/>
</dbReference>
<dbReference type="SMART" id="SM00091">
    <property type="entry name" value="PAS"/>
    <property type="match status" value="1"/>
</dbReference>
<dbReference type="InterPro" id="IPR011712">
    <property type="entry name" value="Sig_transdc_His_kin_sub3_dim/P"/>
</dbReference>
<feature type="domain" description="PAS" evidence="5">
    <location>
        <begin position="14"/>
        <end position="66"/>
    </location>
</feature>
<dbReference type="RefSeq" id="WP_256762746.1">
    <property type="nucleotide sequence ID" value="NZ_JANIGO010000001.1"/>
</dbReference>
<dbReference type="InterPro" id="IPR005467">
    <property type="entry name" value="His_kinase_dom"/>
</dbReference>
<evidence type="ECO:0000256" key="2">
    <source>
        <dbReference type="ARBA" id="ARBA00022777"/>
    </source>
</evidence>
<dbReference type="SUPFAM" id="SSF55874">
    <property type="entry name" value="ATPase domain of HSP90 chaperone/DNA topoisomerase II/histidine kinase"/>
    <property type="match status" value="1"/>
</dbReference>
<comment type="caution">
    <text evidence="6">The sequence shown here is derived from an EMBL/GenBank/DDBJ whole genome shotgun (WGS) entry which is preliminary data.</text>
</comment>
<dbReference type="PANTHER" id="PTHR24421">
    <property type="entry name" value="NITRATE/NITRITE SENSOR PROTEIN NARX-RELATED"/>
    <property type="match status" value="1"/>
</dbReference>
<protein>
    <submittedName>
        <fullName evidence="6">PAS domain-containing sensor histidine kinase</fullName>
    </submittedName>
</protein>
<dbReference type="InterPro" id="IPR013767">
    <property type="entry name" value="PAS_fold"/>
</dbReference>
<dbReference type="NCBIfam" id="TIGR00229">
    <property type="entry name" value="sensory_box"/>
    <property type="match status" value="1"/>
</dbReference>
<dbReference type="SMART" id="SM00387">
    <property type="entry name" value="HATPase_c"/>
    <property type="match status" value="1"/>
</dbReference>
<dbReference type="Gene3D" id="3.30.450.20">
    <property type="entry name" value="PAS domain"/>
    <property type="match status" value="1"/>
</dbReference>
<dbReference type="Pfam" id="PF07730">
    <property type="entry name" value="HisKA_3"/>
    <property type="match status" value="1"/>
</dbReference>
<dbReference type="Proteomes" id="UP001204142">
    <property type="component" value="Unassembled WGS sequence"/>
</dbReference>
<keyword evidence="7" id="KW-1185">Reference proteome</keyword>
<name>A0ABT1WDX4_9BURK</name>
<dbReference type="Pfam" id="PF02518">
    <property type="entry name" value="HATPase_c"/>
    <property type="match status" value="1"/>
</dbReference>
<evidence type="ECO:0000313" key="6">
    <source>
        <dbReference type="EMBL" id="MCQ8895073.1"/>
    </source>
</evidence>
<dbReference type="PROSITE" id="PS50109">
    <property type="entry name" value="HIS_KIN"/>
    <property type="match status" value="1"/>
</dbReference>
<keyword evidence="3" id="KW-0902">Two-component regulatory system</keyword>
<evidence type="ECO:0000259" key="4">
    <source>
        <dbReference type="PROSITE" id="PS50109"/>
    </source>
</evidence>
<dbReference type="InterPro" id="IPR036890">
    <property type="entry name" value="HATPase_C_sf"/>
</dbReference>
<dbReference type="InterPro" id="IPR003594">
    <property type="entry name" value="HATPase_dom"/>
</dbReference>
<reference evidence="6 7" key="1">
    <citation type="submission" date="2022-07" db="EMBL/GenBank/DDBJ databases">
        <authorList>
            <person name="Xamxidin M."/>
            <person name="Wu M."/>
        </authorList>
    </citation>
    <scope>NUCLEOTIDE SEQUENCE [LARGE SCALE GENOMIC DNA]</scope>
    <source>
        <strain evidence="6 7">NBRC 111650</strain>
    </source>
</reference>
<dbReference type="Gene3D" id="3.30.565.10">
    <property type="entry name" value="Histidine kinase-like ATPase, C-terminal domain"/>
    <property type="match status" value="1"/>
</dbReference>
<keyword evidence="1" id="KW-0808">Transferase</keyword>
<keyword evidence="2 6" id="KW-0418">Kinase</keyword>
<proteinExistence type="predicted"/>
<gene>
    <name evidence="6" type="ORF">NQT62_01310</name>
</gene>
<evidence type="ECO:0000259" key="5">
    <source>
        <dbReference type="PROSITE" id="PS50112"/>
    </source>
</evidence>
<dbReference type="InterPro" id="IPR000014">
    <property type="entry name" value="PAS"/>
</dbReference>